<dbReference type="OrthoDB" id="1417969at2"/>
<dbReference type="AlphaFoldDB" id="A0A1K1N558"/>
<reference evidence="2" key="1">
    <citation type="submission" date="2016-11" db="EMBL/GenBank/DDBJ databases">
        <authorList>
            <person name="Varghese N."/>
            <person name="Submissions S."/>
        </authorList>
    </citation>
    <scope>NUCLEOTIDE SEQUENCE [LARGE SCALE GENOMIC DNA]</scope>
    <source>
        <strain evidence="2">DSM 24786</strain>
    </source>
</reference>
<dbReference type="RefSeq" id="WP_072302814.1">
    <property type="nucleotide sequence ID" value="NZ_FPIY01000001.1"/>
</dbReference>
<organism evidence="1 2">
    <name type="scientific">Cellulophaga fucicola</name>
    <dbReference type="NCBI Taxonomy" id="76595"/>
    <lineage>
        <taxon>Bacteria</taxon>
        <taxon>Pseudomonadati</taxon>
        <taxon>Bacteroidota</taxon>
        <taxon>Flavobacteriia</taxon>
        <taxon>Flavobacteriales</taxon>
        <taxon>Flavobacteriaceae</taxon>
        <taxon>Cellulophaga</taxon>
    </lineage>
</organism>
<proteinExistence type="predicted"/>
<dbReference type="STRING" id="76595.SAMN05660313_01179"/>
<dbReference type="Proteomes" id="UP000183257">
    <property type="component" value="Unassembled WGS sequence"/>
</dbReference>
<dbReference type="PROSITE" id="PS51257">
    <property type="entry name" value="PROKAR_LIPOPROTEIN"/>
    <property type="match status" value="1"/>
</dbReference>
<evidence type="ECO:0000313" key="2">
    <source>
        <dbReference type="Proteomes" id="UP000183257"/>
    </source>
</evidence>
<accession>A0A1K1N558</accession>
<dbReference type="EMBL" id="FPIY01000001">
    <property type="protein sequence ID" value="SFW30449.1"/>
    <property type="molecule type" value="Genomic_DNA"/>
</dbReference>
<gene>
    <name evidence="1" type="ORF">SAMN05660313_01179</name>
</gene>
<sequence length="168" mass="18279">MKKFFLFSSLFTLLSCSDGDLQIETLDFSAVTAQNCGTLTVDTELFFKINDNETLILNLQDGVLKNEVSTEEITSAIPESSQLTYRTFSGTVTSSYFCDSPPPATPSVLEEIEAAEGIVTISTVAGETEGTFVHTIKLSNVTLLNNDDTRITDLNIEDFAVITTTIAQ</sequence>
<name>A0A1K1N558_9FLAO</name>
<protein>
    <submittedName>
        <fullName evidence="1">Uncharacterized protein</fullName>
    </submittedName>
</protein>
<evidence type="ECO:0000313" key="1">
    <source>
        <dbReference type="EMBL" id="SFW30449.1"/>
    </source>
</evidence>
<keyword evidence="2" id="KW-1185">Reference proteome</keyword>